<protein>
    <submittedName>
        <fullName evidence="1">Uncharacterized protein</fullName>
    </submittedName>
</protein>
<sequence length="29" mass="3432">MIYIHKSSIFVSSKVKQITNINLKVKLWL</sequence>
<evidence type="ECO:0000313" key="1">
    <source>
        <dbReference type="EMBL" id="XCO00203.1"/>
    </source>
</evidence>
<dbReference type="EMBL" id="PP965496">
    <property type="protein sequence ID" value="XCO00203.1"/>
    <property type="molecule type" value="Genomic_DNA"/>
</dbReference>
<organism evidence="1">
    <name type="scientific">Geladintestivirus 6</name>
    <dbReference type="NCBI Taxonomy" id="3233138"/>
    <lineage>
        <taxon>Viruses</taxon>
        <taxon>Duplodnaviria</taxon>
        <taxon>Heunggongvirae</taxon>
        <taxon>Uroviricota</taxon>
        <taxon>Caudoviricetes</taxon>
        <taxon>Crassvirales</taxon>
    </lineage>
</organism>
<accession>A0AAU8MHQ8</accession>
<name>A0AAU8MHQ8_9CAUD</name>
<proteinExistence type="predicted"/>
<reference evidence="1" key="1">
    <citation type="submission" date="2024-06" db="EMBL/GenBank/DDBJ databases">
        <title>Intestivirid acquisition increases across infancy in a wild primate population.</title>
        <authorList>
            <person name="Schneider-Creas I.A."/>
            <person name="Moya I.L."/>
            <person name="Chiou K.L."/>
            <person name="Baniel A."/>
            <person name="Azanaw Haile A."/>
            <person name="Kebede F."/>
            <person name="Abebe B."/>
            <person name="Snyder-Mackler N."/>
            <person name="Varsani A."/>
        </authorList>
    </citation>
    <scope>NUCLEOTIDE SEQUENCE</scope>
    <source>
        <strain evidence="1">Int_RNL_2018_1178_PEE</strain>
    </source>
</reference>